<dbReference type="AlphaFoldDB" id="G0NQZ6"/>
<keyword evidence="6" id="KW-0271">Exosome</keyword>
<sequence length="423" mass="47441">MLYLFVACFAGRLQIILPNGHELDPSSSSFNSQSLLEFNKHVLGIGSSANASQKVSGGDLFDRPKALIVVSIVGSDDFNYNGHVFDSNDNFESQQILNDLKLHFGDEMIHADVNSSGIFGSPHFKRNTLEIEPDRDNQDILNMDKLARAIREKDRTSSNVVDYYRIHLDISNARSHDEKMKLEENIKLGIENIEQAINNTENKDVLIELFSHVKPTKEKDRMNNGSFIRRENFRCLDVNGKPLPLEWQFLITVKVLCLEGNLLDAVVCAIGAALADTKLPSIVLKHSEGDESAIEKSQIQADYGTIHKLILEEPLMCCSFGVFVDNDSKKKSEILLMTPDIEATSVCRATCSVVIGKGDQIALVRERGRITSFSLLKMGDQMYCKQVKMIILDLTSDAHDQVPEKHQKEELSTLVNEVFNLKK</sequence>
<dbReference type="GO" id="GO:0071038">
    <property type="term" value="P:TRAMP-dependent tRNA surveillance pathway"/>
    <property type="evidence" value="ECO:0007669"/>
    <property type="project" value="TreeGrafter"/>
</dbReference>
<dbReference type="SUPFAM" id="SSF54211">
    <property type="entry name" value="Ribosomal protein S5 domain 2-like"/>
    <property type="match status" value="1"/>
</dbReference>
<dbReference type="GO" id="GO:0000177">
    <property type="term" value="C:cytoplasmic exosome (RNase complex)"/>
    <property type="evidence" value="ECO:0007669"/>
    <property type="project" value="TreeGrafter"/>
</dbReference>
<dbReference type="InParanoid" id="G0NQZ6"/>
<evidence type="ECO:0000256" key="8">
    <source>
        <dbReference type="ARBA" id="ARBA00023242"/>
    </source>
</evidence>
<dbReference type="PANTHER" id="PTHR11097:SF9">
    <property type="entry name" value="EXOSOME COMPLEX COMPONENT RRP43"/>
    <property type="match status" value="1"/>
</dbReference>
<protein>
    <submittedName>
        <fullName evidence="9">Uncharacterized protein</fullName>
    </submittedName>
</protein>
<dbReference type="InterPro" id="IPR027408">
    <property type="entry name" value="PNPase/RNase_PH_dom_sf"/>
</dbReference>
<dbReference type="GO" id="GO:0071035">
    <property type="term" value="P:nuclear polyadenylation-dependent rRNA catabolic process"/>
    <property type="evidence" value="ECO:0007669"/>
    <property type="project" value="TreeGrafter"/>
</dbReference>
<dbReference type="HOGENOM" id="CLU_649296_0_0_1"/>
<evidence type="ECO:0000256" key="4">
    <source>
        <dbReference type="ARBA" id="ARBA00022490"/>
    </source>
</evidence>
<evidence type="ECO:0000256" key="1">
    <source>
        <dbReference type="ARBA" id="ARBA00004496"/>
    </source>
</evidence>
<proteinExistence type="inferred from homology"/>
<dbReference type="GO" id="GO:0000176">
    <property type="term" value="C:nuclear exosome (RNase complex)"/>
    <property type="evidence" value="ECO:0007669"/>
    <property type="project" value="TreeGrafter"/>
</dbReference>
<comment type="subcellular location">
    <subcellularLocation>
        <location evidence="1">Cytoplasm</location>
    </subcellularLocation>
    <subcellularLocation>
        <location evidence="2">Nucleus</location>
        <location evidence="2">Nucleolus</location>
    </subcellularLocation>
</comment>
<comment type="similarity">
    <text evidence="3">Belongs to the RNase PH family.</text>
</comment>
<evidence type="ECO:0000256" key="5">
    <source>
        <dbReference type="ARBA" id="ARBA00022552"/>
    </source>
</evidence>
<keyword evidence="4" id="KW-0963">Cytoplasm</keyword>
<dbReference type="Proteomes" id="UP000008068">
    <property type="component" value="Unassembled WGS sequence"/>
</dbReference>
<dbReference type="GO" id="GO:0071028">
    <property type="term" value="P:nuclear mRNA surveillance"/>
    <property type="evidence" value="ECO:0007669"/>
    <property type="project" value="TreeGrafter"/>
</dbReference>
<keyword evidence="8" id="KW-0539">Nucleus</keyword>
<dbReference type="eggNOG" id="ENOG502TGHW">
    <property type="taxonomic scope" value="Eukaryota"/>
</dbReference>
<reference evidence="10" key="1">
    <citation type="submission" date="2011-07" db="EMBL/GenBank/DDBJ databases">
        <authorList>
            <consortium name="Caenorhabditis brenneri Sequencing and Analysis Consortium"/>
            <person name="Wilson R.K."/>
        </authorList>
    </citation>
    <scope>NUCLEOTIDE SEQUENCE [LARGE SCALE GENOMIC DNA]</scope>
    <source>
        <strain evidence="10">PB2801</strain>
    </source>
</reference>
<dbReference type="Gene3D" id="3.30.230.70">
    <property type="entry name" value="GHMP Kinase, N-terminal domain"/>
    <property type="match status" value="1"/>
</dbReference>
<dbReference type="EMBL" id="GL379929">
    <property type="protein sequence ID" value="EGT35957.1"/>
    <property type="molecule type" value="Genomic_DNA"/>
</dbReference>
<gene>
    <name evidence="9" type="ORF">CAEBREN_04403</name>
</gene>
<organism evidence="10">
    <name type="scientific">Caenorhabditis brenneri</name>
    <name type="common">Nematode worm</name>
    <dbReference type="NCBI Taxonomy" id="135651"/>
    <lineage>
        <taxon>Eukaryota</taxon>
        <taxon>Metazoa</taxon>
        <taxon>Ecdysozoa</taxon>
        <taxon>Nematoda</taxon>
        <taxon>Chromadorea</taxon>
        <taxon>Rhabditida</taxon>
        <taxon>Rhabditina</taxon>
        <taxon>Rhabditomorpha</taxon>
        <taxon>Rhabditoidea</taxon>
        <taxon>Rhabditidae</taxon>
        <taxon>Peloderinae</taxon>
        <taxon>Caenorhabditis</taxon>
    </lineage>
</organism>
<dbReference type="FunCoup" id="G0NQZ6">
    <property type="interactions" value="48"/>
</dbReference>
<evidence type="ECO:0000256" key="2">
    <source>
        <dbReference type="ARBA" id="ARBA00004604"/>
    </source>
</evidence>
<dbReference type="GO" id="GO:0034473">
    <property type="term" value="P:U1 snRNA 3'-end processing"/>
    <property type="evidence" value="ECO:0007669"/>
    <property type="project" value="TreeGrafter"/>
</dbReference>
<dbReference type="GO" id="GO:0005730">
    <property type="term" value="C:nucleolus"/>
    <property type="evidence" value="ECO:0007669"/>
    <property type="project" value="UniProtKB-SubCell"/>
</dbReference>
<keyword evidence="5" id="KW-0698">rRNA processing</keyword>
<name>G0NQZ6_CAEBE</name>
<keyword evidence="7" id="KW-0694">RNA-binding</keyword>
<dbReference type="PANTHER" id="PTHR11097">
    <property type="entry name" value="EXOSOME COMPLEX EXONUCLEASE RIBOSOMAL RNA PROCESSING PROTEIN"/>
    <property type="match status" value="1"/>
</dbReference>
<dbReference type="InterPro" id="IPR020568">
    <property type="entry name" value="Ribosomal_Su5_D2-typ_SF"/>
</dbReference>
<keyword evidence="10" id="KW-1185">Reference proteome</keyword>
<dbReference type="STRING" id="135651.G0NQZ6"/>
<evidence type="ECO:0000313" key="9">
    <source>
        <dbReference type="EMBL" id="EGT35957.1"/>
    </source>
</evidence>
<evidence type="ECO:0000313" key="10">
    <source>
        <dbReference type="Proteomes" id="UP000008068"/>
    </source>
</evidence>
<evidence type="ECO:0000256" key="7">
    <source>
        <dbReference type="ARBA" id="ARBA00022884"/>
    </source>
</evidence>
<evidence type="ECO:0000256" key="6">
    <source>
        <dbReference type="ARBA" id="ARBA00022835"/>
    </source>
</evidence>
<evidence type="ECO:0000256" key="3">
    <source>
        <dbReference type="ARBA" id="ARBA00006678"/>
    </source>
</evidence>
<dbReference type="GO" id="GO:0000467">
    <property type="term" value="P:exonucleolytic trimming to generate mature 3'-end of 5.8S rRNA from tricistronic rRNA transcript (SSU-rRNA, 5.8S rRNA, LSU-rRNA)"/>
    <property type="evidence" value="ECO:0007669"/>
    <property type="project" value="TreeGrafter"/>
</dbReference>
<dbReference type="GO" id="GO:0034475">
    <property type="term" value="P:U4 snRNA 3'-end processing"/>
    <property type="evidence" value="ECO:0007669"/>
    <property type="project" value="TreeGrafter"/>
</dbReference>
<dbReference type="OrthoDB" id="45882at2759"/>
<dbReference type="GO" id="GO:0035925">
    <property type="term" value="F:mRNA 3'-UTR AU-rich region binding"/>
    <property type="evidence" value="ECO:0007669"/>
    <property type="project" value="TreeGrafter"/>
</dbReference>
<accession>G0NQZ6</accession>
<dbReference type="GO" id="GO:0034476">
    <property type="term" value="P:U5 snRNA 3'-end processing"/>
    <property type="evidence" value="ECO:0007669"/>
    <property type="project" value="TreeGrafter"/>
</dbReference>
<dbReference type="GO" id="GO:0016075">
    <property type="term" value="P:rRNA catabolic process"/>
    <property type="evidence" value="ECO:0007669"/>
    <property type="project" value="TreeGrafter"/>
</dbReference>
<dbReference type="InterPro" id="IPR050590">
    <property type="entry name" value="Exosome_comp_Rrp42_subfam"/>
</dbReference>